<evidence type="ECO:0000313" key="2">
    <source>
        <dbReference type="Proteomes" id="UP000324222"/>
    </source>
</evidence>
<gene>
    <name evidence="1" type="ORF">E2C01_071865</name>
</gene>
<comment type="caution">
    <text evidence="1">The sequence shown here is derived from an EMBL/GenBank/DDBJ whole genome shotgun (WGS) entry which is preliminary data.</text>
</comment>
<keyword evidence="2" id="KW-1185">Reference proteome</keyword>
<accession>A0A5B7I118</accession>
<dbReference type="Proteomes" id="UP000324222">
    <property type="component" value="Unassembled WGS sequence"/>
</dbReference>
<evidence type="ECO:0000313" key="1">
    <source>
        <dbReference type="EMBL" id="MPC77412.1"/>
    </source>
</evidence>
<proteinExistence type="predicted"/>
<dbReference type="AlphaFoldDB" id="A0A5B7I118"/>
<reference evidence="1 2" key="1">
    <citation type="submission" date="2019-05" db="EMBL/GenBank/DDBJ databases">
        <title>Another draft genome of Portunus trituberculatus and its Hox gene families provides insights of decapod evolution.</title>
        <authorList>
            <person name="Jeong J.-H."/>
            <person name="Song I."/>
            <person name="Kim S."/>
            <person name="Choi T."/>
            <person name="Kim D."/>
            <person name="Ryu S."/>
            <person name="Kim W."/>
        </authorList>
    </citation>
    <scope>NUCLEOTIDE SEQUENCE [LARGE SCALE GENOMIC DNA]</scope>
    <source>
        <tissue evidence="1">Muscle</tissue>
    </source>
</reference>
<protein>
    <submittedName>
        <fullName evidence="1">Uncharacterized protein</fullName>
    </submittedName>
</protein>
<organism evidence="1 2">
    <name type="scientific">Portunus trituberculatus</name>
    <name type="common">Swimming crab</name>
    <name type="synonym">Neptunus trituberculatus</name>
    <dbReference type="NCBI Taxonomy" id="210409"/>
    <lineage>
        <taxon>Eukaryota</taxon>
        <taxon>Metazoa</taxon>
        <taxon>Ecdysozoa</taxon>
        <taxon>Arthropoda</taxon>
        <taxon>Crustacea</taxon>
        <taxon>Multicrustacea</taxon>
        <taxon>Malacostraca</taxon>
        <taxon>Eumalacostraca</taxon>
        <taxon>Eucarida</taxon>
        <taxon>Decapoda</taxon>
        <taxon>Pleocyemata</taxon>
        <taxon>Brachyura</taxon>
        <taxon>Eubrachyura</taxon>
        <taxon>Portunoidea</taxon>
        <taxon>Portunidae</taxon>
        <taxon>Portuninae</taxon>
        <taxon>Portunus</taxon>
    </lineage>
</organism>
<sequence length="128" mass="13719">MAGLIQLAATCLPPSGPEEPQGNGPRASVRLKECGAGLKVTSDQSLLAEDSRQPVMLCGRELSHYLRPCDYQPLEEVMMTPEAILTALPPEPLTLVTPASSYRSARGHVGNASQLTAQEIVIVIKKVR</sequence>
<name>A0A5B7I118_PORTR</name>
<dbReference type="EMBL" id="VSRR010045821">
    <property type="protein sequence ID" value="MPC77412.1"/>
    <property type="molecule type" value="Genomic_DNA"/>
</dbReference>